<dbReference type="GO" id="GO:0016787">
    <property type="term" value="F:hydrolase activity"/>
    <property type="evidence" value="ECO:0007669"/>
    <property type="project" value="UniProtKB-KW"/>
</dbReference>
<dbReference type="InterPro" id="IPR001279">
    <property type="entry name" value="Metallo-B-lactamas"/>
</dbReference>
<dbReference type="PANTHER" id="PTHR42663">
    <property type="entry name" value="HYDROLASE C777.06C-RELATED-RELATED"/>
    <property type="match status" value="1"/>
</dbReference>
<dbReference type="CDD" id="cd16279">
    <property type="entry name" value="metallo-hydrolase-like_MBL-fold"/>
    <property type="match status" value="1"/>
</dbReference>
<dbReference type="RefSeq" id="WP_048091465.1">
    <property type="nucleotide sequence ID" value="NZ_JMIY01000005.1"/>
</dbReference>
<dbReference type="Gene3D" id="3.60.15.10">
    <property type="entry name" value="Ribonuclease Z/Hydroxyacylglutathione hydrolase-like"/>
    <property type="match status" value="1"/>
</dbReference>
<dbReference type="PANTHER" id="PTHR42663:SF12">
    <property type="entry name" value="ATP-BINDING PROTEIN PHNP"/>
    <property type="match status" value="1"/>
</dbReference>
<organism evidence="2 3">
    <name type="scientific">Candidatus Methanoperedens nitratireducens</name>
    <dbReference type="NCBI Taxonomy" id="1392998"/>
    <lineage>
        <taxon>Archaea</taxon>
        <taxon>Methanobacteriati</taxon>
        <taxon>Methanobacteriota</taxon>
        <taxon>Stenosarchaea group</taxon>
        <taxon>Methanomicrobia</taxon>
        <taxon>Methanosarcinales</taxon>
        <taxon>ANME-2 cluster</taxon>
        <taxon>Candidatus Methanoperedentaceae</taxon>
        <taxon>Candidatus Methanoperedens</taxon>
    </lineage>
</organism>
<evidence type="ECO:0000259" key="1">
    <source>
        <dbReference type="SMART" id="SM00849"/>
    </source>
</evidence>
<dbReference type="InterPro" id="IPR036866">
    <property type="entry name" value="RibonucZ/Hydroxyglut_hydro"/>
</dbReference>
<sequence length="246" mass="27690">MKVTLLGTGDAVGTPKIGCSCPACLDAHTGGRSRRLRFSVLVESLSGRLLIDTSPDLRWQLLKKGINRVDGVVWTHSHYDHYAGFGDFHRIQNNVNVYGLKNTLDYILNYLSFMKPIRHDVSFYTPFELIGLNIILVEVIHPPLQESAGVIITDGRSKVVITGDTTRDIPQKSLELMYQPDLLIADAIIPPRGKLPKHMNSLEAMELAFELEAKNVVLTHISHNFPPHDESIREWPLGYDGMEFEF</sequence>
<dbReference type="AlphaFoldDB" id="A0A062V804"/>
<feature type="domain" description="Metallo-beta-lactamase" evidence="1">
    <location>
        <begin position="36"/>
        <end position="220"/>
    </location>
</feature>
<dbReference type="Pfam" id="PF12706">
    <property type="entry name" value="Lactamase_B_2"/>
    <property type="match status" value="1"/>
</dbReference>
<proteinExistence type="predicted"/>
<dbReference type="Proteomes" id="UP000027153">
    <property type="component" value="Unassembled WGS sequence"/>
</dbReference>
<evidence type="ECO:0000313" key="2">
    <source>
        <dbReference type="EMBL" id="KCZ71490.1"/>
    </source>
</evidence>
<reference evidence="2 3" key="1">
    <citation type="journal article" date="2013" name="Nature">
        <title>Anaerobic oxidation of methane coupled to nitrate reduction in a novel archaeal lineage.</title>
        <authorList>
            <person name="Haroon M.F."/>
            <person name="Hu S."/>
            <person name="Shi Y."/>
            <person name="Imelfort M."/>
            <person name="Keller J."/>
            <person name="Hugenholtz P."/>
            <person name="Yuan Z."/>
            <person name="Tyson G.W."/>
        </authorList>
    </citation>
    <scope>NUCLEOTIDE SEQUENCE [LARGE SCALE GENOMIC DNA]</scope>
    <source>
        <strain evidence="2 3">ANME-2d</strain>
    </source>
</reference>
<dbReference type="SUPFAM" id="SSF56281">
    <property type="entry name" value="Metallo-hydrolase/oxidoreductase"/>
    <property type="match status" value="1"/>
</dbReference>
<gene>
    <name evidence="2" type="ORF">ANME2D_02221</name>
</gene>
<protein>
    <submittedName>
        <fullName evidence="2">Metal-dependent hydrolase, beta-lactamase superfamily I</fullName>
    </submittedName>
</protein>
<evidence type="ECO:0000313" key="3">
    <source>
        <dbReference type="Proteomes" id="UP000027153"/>
    </source>
</evidence>
<keyword evidence="3" id="KW-1185">Reference proteome</keyword>
<dbReference type="SMART" id="SM00849">
    <property type="entry name" value="Lactamase_B"/>
    <property type="match status" value="1"/>
</dbReference>
<accession>A0A062V804</accession>
<keyword evidence="2" id="KW-0378">Hydrolase</keyword>
<dbReference type="OrthoDB" id="53037at2157"/>
<dbReference type="EMBL" id="JMIY01000005">
    <property type="protein sequence ID" value="KCZ71490.1"/>
    <property type="molecule type" value="Genomic_DNA"/>
</dbReference>
<dbReference type="PATRIC" id="fig|1392998.3.peg.2218"/>
<name>A0A062V804_9EURY</name>
<comment type="caution">
    <text evidence="2">The sequence shown here is derived from an EMBL/GenBank/DDBJ whole genome shotgun (WGS) entry which is preliminary data.</text>
</comment>